<dbReference type="EMBL" id="CAACVG010010883">
    <property type="protein sequence ID" value="VEN56923.1"/>
    <property type="molecule type" value="Genomic_DNA"/>
</dbReference>
<keyword evidence="3" id="KW-1185">Reference proteome</keyword>
<organism evidence="2 3">
    <name type="scientific">Callosobruchus maculatus</name>
    <name type="common">Southern cowpea weevil</name>
    <name type="synonym">Pulse bruchid</name>
    <dbReference type="NCBI Taxonomy" id="64391"/>
    <lineage>
        <taxon>Eukaryota</taxon>
        <taxon>Metazoa</taxon>
        <taxon>Ecdysozoa</taxon>
        <taxon>Arthropoda</taxon>
        <taxon>Hexapoda</taxon>
        <taxon>Insecta</taxon>
        <taxon>Pterygota</taxon>
        <taxon>Neoptera</taxon>
        <taxon>Endopterygota</taxon>
        <taxon>Coleoptera</taxon>
        <taxon>Polyphaga</taxon>
        <taxon>Cucujiformia</taxon>
        <taxon>Chrysomeloidea</taxon>
        <taxon>Chrysomelidae</taxon>
        <taxon>Bruchinae</taxon>
        <taxon>Bruchini</taxon>
        <taxon>Callosobruchus</taxon>
    </lineage>
</organism>
<evidence type="ECO:0000256" key="1">
    <source>
        <dbReference type="SAM" id="Phobius"/>
    </source>
</evidence>
<accession>A0A653DA69</accession>
<gene>
    <name evidence="2" type="ORF">CALMAC_LOCUS15682</name>
</gene>
<keyword evidence="1" id="KW-0472">Membrane</keyword>
<keyword evidence="1" id="KW-0812">Transmembrane</keyword>
<dbReference type="SUPFAM" id="SSF81653">
    <property type="entry name" value="Calcium ATPase, transduction domain A"/>
    <property type="match status" value="1"/>
</dbReference>
<sequence>MDNNSFIAADILLLTSSEPNGLCYIETSELDGETNLKCRQCLPETAEMGQDDALLSEFDGEIACELPNNLLNKFEGVLVWKGKRYALDNDKIMLRGCVLRNTQWCYGVVIFAGKDTKLMQNSGKSKFKRTSIDRLLNFLIIGIVFFLLSMCLFCMVACGIWETLVGQYFQRYLPWDTLVPQEPMGGATIIALLVFFSYAIVLNTVVPISLYVSVEVIRFVQSFLINWDDAMCDHVSGAHAKARTTTLNEELGESLGFS</sequence>
<dbReference type="PANTHER" id="PTHR24092:SF190">
    <property type="entry name" value="PHOSPHOLIPID-TRANSPORTING ATPASE"/>
    <property type="match status" value="1"/>
</dbReference>
<dbReference type="Proteomes" id="UP000410492">
    <property type="component" value="Unassembled WGS sequence"/>
</dbReference>
<feature type="transmembrane region" description="Helical" evidence="1">
    <location>
        <begin position="135"/>
        <end position="164"/>
    </location>
</feature>
<protein>
    <recommendedName>
        <fullName evidence="4">P-type ATPase N-terminal domain-containing protein</fullName>
    </recommendedName>
</protein>
<dbReference type="GO" id="GO:0045332">
    <property type="term" value="P:phospholipid translocation"/>
    <property type="evidence" value="ECO:0007669"/>
    <property type="project" value="TreeGrafter"/>
</dbReference>
<dbReference type="OrthoDB" id="6729263at2759"/>
<dbReference type="SUPFAM" id="SSF81665">
    <property type="entry name" value="Calcium ATPase, transmembrane domain M"/>
    <property type="match status" value="1"/>
</dbReference>
<dbReference type="GO" id="GO:0007030">
    <property type="term" value="P:Golgi organization"/>
    <property type="evidence" value="ECO:0007669"/>
    <property type="project" value="TreeGrafter"/>
</dbReference>
<dbReference type="InterPro" id="IPR008250">
    <property type="entry name" value="ATPase_P-typ_transduc_dom_A_sf"/>
</dbReference>
<dbReference type="InterPro" id="IPR023298">
    <property type="entry name" value="ATPase_P-typ_TM_dom_sf"/>
</dbReference>
<reference evidence="2 3" key="1">
    <citation type="submission" date="2019-01" db="EMBL/GenBank/DDBJ databases">
        <authorList>
            <person name="Sayadi A."/>
        </authorList>
    </citation>
    <scope>NUCLEOTIDE SEQUENCE [LARGE SCALE GENOMIC DNA]</scope>
</reference>
<feature type="transmembrane region" description="Helical" evidence="1">
    <location>
        <begin position="184"/>
        <end position="212"/>
    </location>
</feature>
<evidence type="ECO:0000313" key="2">
    <source>
        <dbReference type="EMBL" id="VEN56923.1"/>
    </source>
</evidence>
<dbReference type="PANTHER" id="PTHR24092">
    <property type="entry name" value="PROBABLE PHOSPHOLIPID-TRANSPORTING ATPASE"/>
    <property type="match status" value="1"/>
</dbReference>
<evidence type="ECO:0000313" key="3">
    <source>
        <dbReference type="Proteomes" id="UP000410492"/>
    </source>
</evidence>
<keyword evidence="1" id="KW-1133">Transmembrane helix</keyword>
<name>A0A653DA69_CALMS</name>
<dbReference type="GO" id="GO:0005802">
    <property type="term" value="C:trans-Golgi network"/>
    <property type="evidence" value="ECO:0007669"/>
    <property type="project" value="TreeGrafter"/>
</dbReference>
<dbReference type="GO" id="GO:0005886">
    <property type="term" value="C:plasma membrane"/>
    <property type="evidence" value="ECO:0007669"/>
    <property type="project" value="TreeGrafter"/>
</dbReference>
<dbReference type="GO" id="GO:0140326">
    <property type="term" value="F:ATPase-coupled intramembrane lipid transporter activity"/>
    <property type="evidence" value="ECO:0007669"/>
    <property type="project" value="TreeGrafter"/>
</dbReference>
<dbReference type="Gene3D" id="2.70.150.10">
    <property type="entry name" value="Calcium-transporting ATPase, cytoplasmic transduction domain A"/>
    <property type="match status" value="1"/>
</dbReference>
<dbReference type="AlphaFoldDB" id="A0A653DA69"/>
<evidence type="ECO:0008006" key="4">
    <source>
        <dbReference type="Google" id="ProtNLM"/>
    </source>
</evidence>
<proteinExistence type="predicted"/>